<dbReference type="InterPro" id="IPR037914">
    <property type="entry name" value="SpoVT-AbrB_sf"/>
</dbReference>
<reference evidence="3 4" key="1">
    <citation type="journal article" date="2016" name="Nat. Commun.">
        <title>Thousands of microbial genomes shed light on interconnected biogeochemical processes in an aquifer system.</title>
        <authorList>
            <person name="Anantharaman K."/>
            <person name="Brown C.T."/>
            <person name="Hug L.A."/>
            <person name="Sharon I."/>
            <person name="Castelle C.J."/>
            <person name="Probst A.J."/>
            <person name="Thomas B.C."/>
            <person name="Singh A."/>
            <person name="Wilkins M.J."/>
            <person name="Karaoz U."/>
            <person name="Brodie E.L."/>
            <person name="Williams K.H."/>
            <person name="Hubbard S.S."/>
            <person name="Banfield J.F."/>
        </authorList>
    </citation>
    <scope>NUCLEOTIDE SEQUENCE [LARGE SCALE GENOMIC DNA]</scope>
</reference>
<evidence type="ECO:0000259" key="2">
    <source>
        <dbReference type="PROSITE" id="PS51740"/>
    </source>
</evidence>
<dbReference type="GO" id="GO:0003677">
    <property type="term" value="F:DNA binding"/>
    <property type="evidence" value="ECO:0007669"/>
    <property type="project" value="UniProtKB-UniRule"/>
</dbReference>
<dbReference type="STRING" id="1802630.A3H26_02255"/>
<dbReference type="Gene3D" id="2.10.260.10">
    <property type="match status" value="1"/>
</dbReference>
<dbReference type="PROSITE" id="PS51740">
    <property type="entry name" value="SPOVT_ABRB"/>
    <property type="match status" value="1"/>
</dbReference>
<gene>
    <name evidence="3" type="ORF">A3H26_02255</name>
</gene>
<organism evidence="3 4">
    <name type="scientific">candidate division WWE3 bacterium RIFCSPLOWO2_12_FULL_36_10</name>
    <dbReference type="NCBI Taxonomy" id="1802630"/>
    <lineage>
        <taxon>Bacteria</taxon>
        <taxon>Katanobacteria</taxon>
    </lineage>
</organism>
<dbReference type="SUPFAM" id="SSF89447">
    <property type="entry name" value="AbrB/MazE/MraZ-like"/>
    <property type="match status" value="1"/>
</dbReference>
<sequence length="86" mass="9626">MVETLYITNRGQITIPAKIRDSMNLKVGDRVVLVKINKGLVIYNAYESDKDIMKLYKSIKPPKGKSTNPDVALTKAKKLKAVEYAS</sequence>
<dbReference type="AlphaFoldDB" id="A0A1F4VG21"/>
<keyword evidence="1" id="KW-0238">DNA-binding</keyword>
<proteinExistence type="predicted"/>
<accession>A0A1F4VG21</accession>
<name>A0A1F4VG21_UNCKA</name>
<dbReference type="SMART" id="SM00966">
    <property type="entry name" value="SpoVT_AbrB"/>
    <property type="match status" value="1"/>
</dbReference>
<evidence type="ECO:0000313" key="4">
    <source>
        <dbReference type="Proteomes" id="UP000177763"/>
    </source>
</evidence>
<dbReference type="NCBIfam" id="TIGR01439">
    <property type="entry name" value="lp_hng_hel_AbrB"/>
    <property type="match status" value="1"/>
</dbReference>
<comment type="caution">
    <text evidence="3">The sequence shown here is derived from an EMBL/GenBank/DDBJ whole genome shotgun (WGS) entry which is preliminary data.</text>
</comment>
<dbReference type="EMBL" id="MEVN01000046">
    <property type="protein sequence ID" value="OGC56167.1"/>
    <property type="molecule type" value="Genomic_DNA"/>
</dbReference>
<dbReference type="Proteomes" id="UP000177763">
    <property type="component" value="Unassembled WGS sequence"/>
</dbReference>
<dbReference type="Pfam" id="PF04014">
    <property type="entry name" value="MazE_antitoxin"/>
    <property type="match status" value="1"/>
</dbReference>
<feature type="domain" description="SpoVT-AbrB" evidence="2">
    <location>
        <begin position="2"/>
        <end position="47"/>
    </location>
</feature>
<evidence type="ECO:0000313" key="3">
    <source>
        <dbReference type="EMBL" id="OGC56167.1"/>
    </source>
</evidence>
<protein>
    <recommendedName>
        <fullName evidence="2">SpoVT-AbrB domain-containing protein</fullName>
    </recommendedName>
</protein>
<evidence type="ECO:0000256" key="1">
    <source>
        <dbReference type="PROSITE-ProRule" id="PRU01076"/>
    </source>
</evidence>
<dbReference type="InterPro" id="IPR007159">
    <property type="entry name" value="SpoVT-AbrB_dom"/>
</dbReference>